<comment type="caution">
    <text evidence="6">The sequence shown here is derived from an EMBL/GenBank/DDBJ whole genome shotgun (WGS) entry which is preliminary data.</text>
</comment>
<evidence type="ECO:0000313" key="6">
    <source>
        <dbReference type="EMBL" id="KAL3070377.1"/>
    </source>
</evidence>
<evidence type="ECO:0000256" key="1">
    <source>
        <dbReference type="ARBA" id="ARBA00001695"/>
    </source>
</evidence>
<evidence type="ECO:0000256" key="3">
    <source>
        <dbReference type="ARBA" id="ARBA00012556"/>
    </source>
</evidence>
<organism evidence="6 7">
    <name type="scientific">Heterodera trifolii</name>
    <dbReference type="NCBI Taxonomy" id="157864"/>
    <lineage>
        <taxon>Eukaryota</taxon>
        <taxon>Metazoa</taxon>
        <taxon>Ecdysozoa</taxon>
        <taxon>Nematoda</taxon>
        <taxon>Chromadorea</taxon>
        <taxon>Rhabditida</taxon>
        <taxon>Tylenchina</taxon>
        <taxon>Tylenchomorpha</taxon>
        <taxon>Tylenchoidea</taxon>
        <taxon>Heteroderidae</taxon>
        <taxon>Heteroderinae</taxon>
        <taxon>Heterodera</taxon>
    </lineage>
</organism>
<dbReference type="Pfam" id="PF07745">
    <property type="entry name" value="Glyco_hydro_53"/>
    <property type="match status" value="1"/>
</dbReference>
<reference evidence="6 7" key="1">
    <citation type="submission" date="2024-10" db="EMBL/GenBank/DDBJ databases">
        <authorList>
            <person name="Kim D."/>
        </authorList>
    </citation>
    <scope>NUCLEOTIDE SEQUENCE [LARGE SCALE GENOMIC DNA]</scope>
    <source>
        <strain evidence="6">BH-2024</strain>
    </source>
</reference>
<name>A0ABD2HUW4_9BILA</name>
<dbReference type="Gene3D" id="3.20.20.80">
    <property type="entry name" value="Glycosidases"/>
    <property type="match status" value="1"/>
</dbReference>
<dbReference type="SUPFAM" id="SSF51445">
    <property type="entry name" value="(Trans)glycosidases"/>
    <property type="match status" value="1"/>
</dbReference>
<sequence length="88" mass="9887">MASLKLPFLYQVCILLIGTAFTSFYKGADVSWVSQQESNGQSFYDSSGTKKDPFVLLKSYAVHAVRLRVWVSKLIEMKDNKGQDSNGF</sequence>
<comment type="catalytic activity">
    <reaction evidence="1">
        <text>The enzyme specifically hydrolyzes (1-&gt;4)-beta-D-galactosidic linkages in type I arabinogalactans.</text>
        <dbReference type="EC" id="3.2.1.89"/>
    </reaction>
</comment>
<dbReference type="Proteomes" id="UP001620626">
    <property type="component" value="Unassembled WGS sequence"/>
</dbReference>
<evidence type="ECO:0000256" key="2">
    <source>
        <dbReference type="ARBA" id="ARBA00010687"/>
    </source>
</evidence>
<comment type="similarity">
    <text evidence="2">Belongs to the glycosyl hydrolase 53 family.</text>
</comment>
<protein>
    <recommendedName>
        <fullName evidence="3">arabinogalactan endo-beta-1,4-galactanase</fullName>
        <ecNumber evidence="3">3.2.1.89</ecNumber>
    </recommendedName>
</protein>
<keyword evidence="4" id="KW-0378">Hydrolase</keyword>
<dbReference type="GO" id="GO:0031218">
    <property type="term" value="F:arabinogalactan endo-1,4-beta-galactosidase activity"/>
    <property type="evidence" value="ECO:0007669"/>
    <property type="project" value="UniProtKB-EC"/>
</dbReference>
<dbReference type="PANTHER" id="PTHR34983:SF1">
    <property type="entry name" value="ARABINOGALACTAN ENDO-BETA-1,4-GALACTANASE A"/>
    <property type="match status" value="1"/>
</dbReference>
<evidence type="ECO:0000256" key="4">
    <source>
        <dbReference type="ARBA" id="ARBA00022801"/>
    </source>
</evidence>
<keyword evidence="5" id="KW-0326">Glycosidase</keyword>
<dbReference type="EMBL" id="JBICBT010001381">
    <property type="protein sequence ID" value="KAL3070377.1"/>
    <property type="molecule type" value="Genomic_DNA"/>
</dbReference>
<dbReference type="PANTHER" id="PTHR34983">
    <property type="entry name" value="ARABINOGALACTAN ENDO-BETA-1,4-GALACTANASE A"/>
    <property type="match status" value="1"/>
</dbReference>
<gene>
    <name evidence="6" type="ORF">niasHT_032167</name>
</gene>
<accession>A0ABD2HUW4</accession>
<dbReference type="InterPro" id="IPR017853">
    <property type="entry name" value="GH"/>
</dbReference>
<proteinExistence type="inferred from homology"/>
<evidence type="ECO:0000313" key="7">
    <source>
        <dbReference type="Proteomes" id="UP001620626"/>
    </source>
</evidence>
<dbReference type="EC" id="3.2.1.89" evidence="3"/>
<dbReference type="InterPro" id="IPR011683">
    <property type="entry name" value="Glyco_hydro_53"/>
</dbReference>
<dbReference type="AlphaFoldDB" id="A0ABD2HUW4"/>
<evidence type="ECO:0000256" key="5">
    <source>
        <dbReference type="ARBA" id="ARBA00023295"/>
    </source>
</evidence>
<keyword evidence="7" id="KW-1185">Reference proteome</keyword>